<dbReference type="AlphaFoldDB" id="A0A497EXG1"/>
<evidence type="ECO:0000313" key="2">
    <source>
        <dbReference type="EMBL" id="RLE52084.1"/>
    </source>
</evidence>
<dbReference type="InterPro" id="IPR036105">
    <property type="entry name" value="DiNase_FeMo-co_biosyn_sf"/>
</dbReference>
<dbReference type="CDD" id="cd00851">
    <property type="entry name" value="MTH1175"/>
    <property type="match status" value="1"/>
</dbReference>
<reference evidence="2 3" key="1">
    <citation type="submission" date="2018-06" db="EMBL/GenBank/DDBJ databases">
        <title>Extensive metabolic versatility and redundancy in microbially diverse, dynamic hydrothermal sediments.</title>
        <authorList>
            <person name="Dombrowski N."/>
            <person name="Teske A."/>
            <person name="Baker B.J."/>
        </authorList>
    </citation>
    <scope>NUCLEOTIDE SEQUENCE [LARGE SCALE GENOMIC DNA]</scope>
    <source>
        <strain evidence="2">B34_G17</strain>
    </source>
</reference>
<sequence>MLVKVCFPTIGWAGLKERISEHFGRSPTFTIVDVETGEVEVVPNVKEHTKQTMPAAMLKRKGVSVLVCGGIGYRALSNLRNAGIKVYYGVSGTVEEALEQFKVGSLIEKAEEAPCPEGKEYCKPE</sequence>
<dbReference type="EMBL" id="QMQX01000069">
    <property type="protein sequence ID" value="RLE52084.1"/>
    <property type="molecule type" value="Genomic_DNA"/>
</dbReference>
<dbReference type="Pfam" id="PF02579">
    <property type="entry name" value="Nitro_FeMo-Co"/>
    <property type="match status" value="1"/>
</dbReference>
<dbReference type="SUPFAM" id="SSF53146">
    <property type="entry name" value="Nitrogenase accessory factor-like"/>
    <property type="match status" value="1"/>
</dbReference>
<accession>A0A497EXG1</accession>
<gene>
    <name evidence="2" type="ORF">DRJ33_04570</name>
</gene>
<dbReference type="InterPro" id="IPR033913">
    <property type="entry name" value="MTH1175_dom"/>
</dbReference>
<feature type="domain" description="Dinitrogenase iron-molybdenum cofactor biosynthesis" evidence="1">
    <location>
        <begin position="16"/>
        <end position="102"/>
    </location>
</feature>
<dbReference type="Proteomes" id="UP000272051">
    <property type="component" value="Unassembled WGS sequence"/>
</dbReference>
<evidence type="ECO:0000259" key="1">
    <source>
        <dbReference type="Pfam" id="PF02579"/>
    </source>
</evidence>
<dbReference type="Gene3D" id="3.30.420.130">
    <property type="entry name" value="Dinitrogenase iron-molybdenum cofactor biosynthesis domain"/>
    <property type="match status" value="1"/>
</dbReference>
<comment type="caution">
    <text evidence="2">The sequence shown here is derived from an EMBL/GenBank/DDBJ whole genome shotgun (WGS) entry which is preliminary data.</text>
</comment>
<proteinExistence type="predicted"/>
<dbReference type="PANTHER" id="PTHR42983:SF1">
    <property type="entry name" value="IRON-MOLYBDENUM PROTEIN"/>
    <property type="match status" value="1"/>
</dbReference>
<name>A0A497EXG1_9CREN</name>
<evidence type="ECO:0000313" key="3">
    <source>
        <dbReference type="Proteomes" id="UP000272051"/>
    </source>
</evidence>
<dbReference type="PANTHER" id="PTHR42983">
    <property type="entry name" value="DINITROGENASE IRON-MOLYBDENUM COFACTOR PROTEIN-RELATED"/>
    <property type="match status" value="1"/>
</dbReference>
<protein>
    <submittedName>
        <fullName evidence="2">Dinitrogenase iron-molybdenum cofactor biosynthesis protein</fullName>
    </submittedName>
</protein>
<organism evidence="2 3">
    <name type="scientific">Thermoproteota archaeon</name>
    <dbReference type="NCBI Taxonomy" id="2056631"/>
    <lineage>
        <taxon>Archaea</taxon>
        <taxon>Thermoproteota</taxon>
    </lineage>
</organism>
<dbReference type="InterPro" id="IPR003731">
    <property type="entry name" value="Di-Nase_FeMo-co_biosynth"/>
</dbReference>